<evidence type="ECO:0000313" key="2">
    <source>
        <dbReference type="EMBL" id="QAT66226.1"/>
    </source>
</evidence>
<name>A0AAJ3YZR9_9BACI</name>
<keyword evidence="1" id="KW-0812">Transmembrane</keyword>
<dbReference type="GeneID" id="82854144"/>
<organism evidence="2 3">
    <name type="scientific">Bacillus glycinifermentans</name>
    <dbReference type="NCBI Taxonomy" id="1664069"/>
    <lineage>
        <taxon>Bacteria</taxon>
        <taxon>Bacillati</taxon>
        <taxon>Bacillota</taxon>
        <taxon>Bacilli</taxon>
        <taxon>Bacillales</taxon>
        <taxon>Bacillaceae</taxon>
        <taxon>Bacillus</taxon>
    </lineage>
</organism>
<proteinExistence type="predicted"/>
<sequence length="78" mass="8858">MNKIRNVREYFKQHRRISLLVDVMMAVTFISLSILLFGRDPGAFVGFFIYITVSNFIGTNLSISNPDIFGGADKAKER</sequence>
<feature type="transmembrane region" description="Helical" evidence="1">
    <location>
        <begin position="20"/>
        <end position="38"/>
    </location>
</feature>
<evidence type="ECO:0000313" key="3">
    <source>
        <dbReference type="Proteomes" id="UP000288675"/>
    </source>
</evidence>
<accession>A0AAJ3YZR9</accession>
<reference evidence="2 3" key="1">
    <citation type="submission" date="2019-01" db="EMBL/GenBank/DDBJ databases">
        <title>Genome sequence of Bacillus glycinifermentans SRCM103574.</title>
        <authorList>
            <person name="Kong H.-J."/>
            <person name="Jeong S.-Y."/>
            <person name="Jeong D.-Y."/>
        </authorList>
    </citation>
    <scope>NUCLEOTIDE SEQUENCE [LARGE SCALE GENOMIC DNA]</scope>
    <source>
        <strain evidence="2 3">SRCM103574</strain>
    </source>
</reference>
<dbReference type="KEGG" id="bgy:BGLY_3146"/>
<dbReference type="AlphaFoldDB" id="A0AAJ3YZR9"/>
<dbReference type="Proteomes" id="UP000288675">
    <property type="component" value="Chromosome"/>
</dbReference>
<keyword evidence="1" id="KW-0472">Membrane</keyword>
<dbReference type="EMBL" id="CP035232">
    <property type="protein sequence ID" value="QAT66226.1"/>
    <property type="molecule type" value="Genomic_DNA"/>
</dbReference>
<keyword evidence="1" id="KW-1133">Transmembrane helix</keyword>
<gene>
    <name evidence="2" type="ORF">EQZ20_15835</name>
</gene>
<protein>
    <submittedName>
        <fullName evidence="2">Uncharacterized protein</fullName>
    </submittedName>
</protein>
<dbReference type="RefSeq" id="WP_046131516.1">
    <property type="nucleotide sequence ID" value="NZ_CP035232.1"/>
</dbReference>
<evidence type="ECO:0000256" key="1">
    <source>
        <dbReference type="SAM" id="Phobius"/>
    </source>
</evidence>
<feature type="transmembrane region" description="Helical" evidence="1">
    <location>
        <begin position="44"/>
        <end position="63"/>
    </location>
</feature>